<dbReference type="SUPFAM" id="SSF52540">
    <property type="entry name" value="P-loop containing nucleoside triphosphate hydrolases"/>
    <property type="match status" value="1"/>
</dbReference>
<dbReference type="InterPro" id="IPR003439">
    <property type="entry name" value="ABC_transporter-like_ATP-bd"/>
</dbReference>
<dbReference type="PANTHER" id="PTHR43394">
    <property type="entry name" value="ATP-DEPENDENT PERMEASE MDL1, MITOCHONDRIAL"/>
    <property type="match status" value="1"/>
</dbReference>
<feature type="domain" description="AAA+ ATPase" evidence="10">
    <location>
        <begin position="408"/>
        <end position="594"/>
    </location>
</feature>
<dbReference type="FunFam" id="3.40.50.300:FF:000854">
    <property type="entry name" value="Multidrug ABC transporter ATP-binding protein"/>
    <property type="match status" value="1"/>
</dbReference>
<dbReference type="InterPro" id="IPR011527">
    <property type="entry name" value="ABC1_TM_dom"/>
</dbReference>
<dbReference type="Pfam" id="PF00005">
    <property type="entry name" value="ABC_tran"/>
    <property type="match status" value="1"/>
</dbReference>
<reference evidence="11 12" key="1">
    <citation type="submission" date="2023-07" db="EMBL/GenBank/DDBJ databases">
        <title>Closed genome sequence of Methanosarcinaceae archaeon Am2.</title>
        <authorList>
            <person name="Poehlein A."/>
            <person name="Protasov E."/>
            <person name="Platt K."/>
            <person name="Reeh H."/>
            <person name="Daniel R."/>
            <person name="Brune A."/>
        </authorList>
    </citation>
    <scope>NUCLEOTIDE SEQUENCE [LARGE SCALE GENOMIC DNA]</scope>
    <source>
        <strain evidence="11 12">Am2</strain>
    </source>
</reference>
<evidence type="ECO:0000256" key="2">
    <source>
        <dbReference type="ARBA" id="ARBA00022448"/>
    </source>
</evidence>
<dbReference type="CDD" id="cd18548">
    <property type="entry name" value="ABC_6TM_Tm287_like"/>
    <property type="match status" value="1"/>
</dbReference>
<evidence type="ECO:0000256" key="7">
    <source>
        <dbReference type="ARBA" id="ARBA00022989"/>
    </source>
</evidence>
<keyword evidence="12" id="KW-1185">Reference proteome</keyword>
<name>A0AA97A6B3_9EURY</name>
<dbReference type="Gene3D" id="3.40.50.300">
    <property type="entry name" value="P-loop containing nucleotide triphosphate hydrolases"/>
    <property type="match status" value="1"/>
</dbReference>
<feature type="transmembrane region" description="Helical" evidence="9">
    <location>
        <begin position="64"/>
        <end position="89"/>
    </location>
</feature>
<evidence type="ECO:0000256" key="8">
    <source>
        <dbReference type="ARBA" id="ARBA00023136"/>
    </source>
</evidence>
<dbReference type="GO" id="GO:0005886">
    <property type="term" value="C:plasma membrane"/>
    <property type="evidence" value="ECO:0007669"/>
    <property type="project" value="UniProtKB-SubCell"/>
</dbReference>
<comment type="subcellular location">
    <subcellularLocation>
        <location evidence="1">Cell membrane</location>
        <topology evidence="1">Multi-pass membrane protein</topology>
    </subcellularLocation>
</comment>
<keyword evidence="4 9" id="KW-0812">Transmembrane</keyword>
<keyword evidence="3" id="KW-1003">Cell membrane</keyword>
<dbReference type="InterPro" id="IPR003593">
    <property type="entry name" value="AAA+_ATPase"/>
</dbReference>
<keyword evidence="2" id="KW-0813">Transport</keyword>
<dbReference type="InterPro" id="IPR027417">
    <property type="entry name" value="P-loop_NTPase"/>
</dbReference>
<dbReference type="Pfam" id="PF00664">
    <property type="entry name" value="ABC_membrane"/>
    <property type="match status" value="1"/>
</dbReference>
<keyword evidence="7 9" id="KW-1133">Transmembrane helix</keyword>
<dbReference type="SUPFAM" id="SSF90123">
    <property type="entry name" value="ABC transporter transmembrane region"/>
    <property type="match status" value="1"/>
</dbReference>
<evidence type="ECO:0000313" key="12">
    <source>
        <dbReference type="Proteomes" id="UP001304970"/>
    </source>
</evidence>
<dbReference type="GO" id="GO:0016887">
    <property type="term" value="F:ATP hydrolysis activity"/>
    <property type="evidence" value="ECO:0007669"/>
    <property type="project" value="InterPro"/>
</dbReference>
<evidence type="ECO:0000256" key="6">
    <source>
        <dbReference type="ARBA" id="ARBA00022840"/>
    </source>
</evidence>
<dbReference type="InterPro" id="IPR036640">
    <property type="entry name" value="ABC1_TM_sf"/>
</dbReference>
<evidence type="ECO:0000256" key="5">
    <source>
        <dbReference type="ARBA" id="ARBA00022741"/>
    </source>
</evidence>
<feature type="transmembrane region" description="Helical" evidence="9">
    <location>
        <begin position="247"/>
        <end position="272"/>
    </location>
</feature>
<evidence type="ECO:0000256" key="1">
    <source>
        <dbReference type="ARBA" id="ARBA00004651"/>
    </source>
</evidence>
<dbReference type="GO" id="GO:0005524">
    <property type="term" value="F:ATP binding"/>
    <property type="evidence" value="ECO:0007669"/>
    <property type="project" value="UniProtKB-KW"/>
</dbReference>
<dbReference type="PROSITE" id="PS00211">
    <property type="entry name" value="ABC_TRANSPORTER_1"/>
    <property type="match status" value="1"/>
</dbReference>
<proteinExistence type="predicted"/>
<dbReference type="Proteomes" id="UP001304970">
    <property type="component" value="Chromosome"/>
</dbReference>
<keyword evidence="6 11" id="KW-0067">ATP-binding</keyword>
<evidence type="ECO:0000313" key="11">
    <source>
        <dbReference type="EMBL" id="WNY27173.1"/>
    </source>
</evidence>
<organism evidence="11 12">
    <name type="scientific">Methanolapillus ohkumae</name>
    <dbReference type="NCBI Taxonomy" id="3028298"/>
    <lineage>
        <taxon>Archaea</taxon>
        <taxon>Methanobacteriati</taxon>
        <taxon>Methanobacteriota</taxon>
        <taxon>Stenosarchaea group</taxon>
        <taxon>Methanomicrobia</taxon>
        <taxon>Methanosarcinales</taxon>
        <taxon>Methanosarcinaceae</taxon>
        <taxon>Methanolapillus</taxon>
    </lineage>
</organism>
<feature type="transmembrane region" description="Helical" evidence="9">
    <location>
        <begin position="138"/>
        <end position="160"/>
    </location>
</feature>
<feature type="transmembrane region" description="Helical" evidence="9">
    <location>
        <begin position="23"/>
        <end position="44"/>
    </location>
</feature>
<evidence type="ECO:0000259" key="10">
    <source>
        <dbReference type="SMART" id="SM00382"/>
    </source>
</evidence>
<protein>
    <submittedName>
        <fullName evidence="11">ABC transporter ATP-binding protein</fullName>
    </submittedName>
</protein>
<accession>A0AA97A6B3</accession>
<dbReference type="InterPro" id="IPR017871">
    <property type="entry name" value="ABC_transporter-like_CS"/>
</dbReference>
<sequence length="625" mass="69304">MGAAAFFSGRDEMIELSRYLKPFRVIVAVSILLTFVQCLTQLYLPTLMGDMVDVGIVGKDMDFIIRTGILMMILSAVSMVSSIASGYYASKASAGFSKNLRQDVFTKVENLSMEEFENFETSTLVTRTTNDVNQIQNILIMMLRIFVISPLMFLGGVIMTVSKDPILSLIILAAIPLLGLLIYGIMKKSMPLFQKTQTKLDHLSLTLRERLTGVRVIRAFNKEDAANQTYLDANADLTDISLKVNKILAYIMPGMMLIMDLTIIGVLWFGGYRIQSGDLSVGDIMAFIQYVTLILFSLAMMAMIFIFLPRAKVSAERITEVLGVDPKIKDPIPAAEQKMENNAEWAKKAGKTEKTEKIEKTEKTEKTEKLPVTVSEKSYPPIEFKEVSFRFEKSGKNILENISFTVNPGETVAVIGGTGSGKTALIHLVPRFYDVNEGTVLVNGRDVRDVTQADLRQKIGYVSQTAVLFSGTVADNIRYGKKEATVDEIWEALRIAQADEFVKKMNDGLDSYISQGGTNISGGQKQRLTIARAVVRHPEIYIFDDNFSALDYKTDADLRRALKKEIRSAAILIVAQRVSTIKDADKIIVLDNGKIAGIGPDAELMKNCTVYQEIVASQQLEEGTA</sequence>
<dbReference type="EMBL" id="CP131061">
    <property type="protein sequence ID" value="WNY27173.1"/>
    <property type="molecule type" value="Genomic_DNA"/>
</dbReference>
<feature type="transmembrane region" description="Helical" evidence="9">
    <location>
        <begin position="284"/>
        <end position="308"/>
    </location>
</feature>
<dbReference type="Gene3D" id="1.20.1560.10">
    <property type="entry name" value="ABC transporter type 1, transmembrane domain"/>
    <property type="match status" value="1"/>
</dbReference>
<evidence type="ECO:0000256" key="3">
    <source>
        <dbReference type="ARBA" id="ARBA00022475"/>
    </source>
</evidence>
<feature type="transmembrane region" description="Helical" evidence="9">
    <location>
        <begin position="166"/>
        <end position="186"/>
    </location>
</feature>
<evidence type="ECO:0000256" key="9">
    <source>
        <dbReference type="SAM" id="Phobius"/>
    </source>
</evidence>
<evidence type="ECO:0000256" key="4">
    <source>
        <dbReference type="ARBA" id="ARBA00022692"/>
    </source>
</evidence>
<dbReference type="InterPro" id="IPR039421">
    <property type="entry name" value="Type_1_exporter"/>
</dbReference>
<dbReference type="GO" id="GO:0015421">
    <property type="term" value="F:ABC-type oligopeptide transporter activity"/>
    <property type="evidence" value="ECO:0007669"/>
    <property type="project" value="TreeGrafter"/>
</dbReference>
<dbReference type="AlphaFoldDB" id="A0AA97A6B3"/>
<dbReference type="PANTHER" id="PTHR43394:SF1">
    <property type="entry name" value="ATP-BINDING CASSETTE SUB-FAMILY B MEMBER 10, MITOCHONDRIAL"/>
    <property type="match status" value="1"/>
</dbReference>
<keyword evidence="5" id="KW-0547">Nucleotide-binding</keyword>
<keyword evidence="8 9" id="KW-0472">Membrane</keyword>
<dbReference type="SMART" id="SM00382">
    <property type="entry name" value="AAA"/>
    <property type="match status" value="1"/>
</dbReference>
<gene>
    <name evidence="11" type="ORF">MsAm2_09640</name>
</gene>